<evidence type="ECO:0000313" key="7">
    <source>
        <dbReference type="Proteomes" id="UP000468650"/>
    </source>
</evidence>
<feature type="domain" description="Cytochrome c-type biogenesis protein CcmF C-terminal" evidence="5">
    <location>
        <begin position="348"/>
        <end position="545"/>
    </location>
</feature>
<dbReference type="GO" id="GO:0015232">
    <property type="term" value="F:heme transmembrane transporter activity"/>
    <property type="evidence" value="ECO:0007669"/>
    <property type="project" value="InterPro"/>
</dbReference>
<proteinExistence type="inferred from homology"/>
<feature type="transmembrane region" description="Helical" evidence="3">
    <location>
        <begin position="281"/>
        <end position="297"/>
    </location>
</feature>
<dbReference type="Pfam" id="PF16327">
    <property type="entry name" value="CcmF_C"/>
    <property type="match status" value="1"/>
</dbReference>
<feature type="transmembrane region" description="Helical" evidence="3">
    <location>
        <begin position="240"/>
        <end position="261"/>
    </location>
</feature>
<feature type="transmembrane region" description="Helical" evidence="3">
    <location>
        <begin position="209"/>
        <end position="228"/>
    </location>
</feature>
<reference evidence="6 7" key="1">
    <citation type="submission" date="2019-09" db="EMBL/GenBank/DDBJ databases">
        <title>Genomes of family Cryomorphaceae.</title>
        <authorList>
            <person name="Bowman J.P."/>
        </authorList>
    </citation>
    <scope>NUCLEOTIDE SEQUENCE [LARGE SCALE GENOMIC DNA]</scope>
    <source>
        <strain evidence="6 7">LMG 25704</strain>
    </source>
</reference>
<organism evidence="6 7">
    <name type="scientific">Phaeocystidibacter luteus</name>
    <dbReference type="NCBI Taxonomy" id="911197"/>
    <lineage>
        <taxon>Bacteria</taxon>
        <taxon>Pseudomonadati</taxon>
        <taxon>Bacteroidota</taxon>
        <taxon>Flavobacteriia</taxon>
        <taxon>Flavobacteriales</taxon>
        <taxon>Phaeocystidibacteraceae</taxon>
        <taxon>Phaeocystidibacter</taxon>
    </lineage>
</organism>
<dbReference type="InterPro" id="IPR002541">
    <property type="entry name" value="Cyt_c_assembly"/>
</dbReference>
<keyword evidence="3" id="KW-0812">Transmembrane</keyword>
<feature type="transmembrane region" description="Helical" evidence="3">
    <location>
        <begin position="304"/>
        <end position="323"/>
    </location>
</feature>
<feature type="transmembrane region" description="Helical" evidence="3">
    <location>
        <begin position="775"/>
        <end position="798"/>
    </location>
</feature>
<comment type="similarity">
    <text evidence="1">Belongs to the CcmF/CycK/Ccl1/NrfE/CcsA family.</text>
</comment>
<feature type="transmembrane region" description="Helical" evidence="3">
    <location>
        <begin position="470"/>
        <end position="488"/>
    </location>
</feature>
<dbReference type="EMBL" id="WBVO01000014">
    <property type="protein sequence ID" value="KAB2805451.1"/>
    <property type="molecule type" value="Genomic_DNA"/>
</dbReference>
<feature type="transmembrane region" description="Helical" evidence="3">
    <location>
        <begin position="16"/>
        <end position="35"/>
    </location>
</feature>
<evidence type="ECO:0000256" key="1">
    <source>
        <dbReference type="ARBA" id="ARBA00009186"/>
    </source>
</evidence>
<feature type="transmembrane region" description="Helical" evidence="3">
    <location>
        <begin position="105"/>
        <end position="123"/>
    </location>
</feature>
<dbReference type="PRINTS" id="PR01410">
    <property type="entry name" value="CCBIOGENESIS"/>
</dbReference>
<keyword evidence="3" id="KW-0472">Membrane</keyword>
<comment type="caution">
    <text evidence="6">The sequence shown here is derived from an EMBL/GenBank/DDBJ whole genome shotgun (WGS) entry which is preliminary data.</text>
</comment>
<gene>
    <name evidence="6" type="ORF">F8C67_13440</name>
</gene>
<dbReference type="Proteomes" id="UP000468650">
    <property type="component" value="Unassembled WGS sequence"/>
</dbReference>
<keyword evidence="2" id="KW-0201">Cytochrome c-type biogenesis</keyword>
<accession>A0A6N6RJ16</accession>
<feature type="transmembrane region" description="Helical" evidence="3">
    <location>
        <begin position="343"/>
        <end position="363"/>
    </location>
</feature>
<feature type="domain" description="Cytochrome c assembly protein" evidence="4">
    <location>
        <begin position="101"/>
        <end position="327"/>
    </location>
</feature>
<feature type="transmembrane region" description="Helical" evidence="3">
    <location>
        <begin position="47"/>
        <end position="71"/>
    </location>
</feature>
<sequence>MEYIGEHLFAGNLGRFFVILSFTAALLSAFSYIKFWDHADRPEWKKLARASFITHGLSVFGIVATLFYMMLNHYYEYHYVWSHTSNDLPFKYMFSSFWEGQEGSFLLWMFWHAVLGFFLMFSAKKWESGTMLTLVLVQAFLATMIMGVYLGDFKLGQSPFVLIRELPEYVGLPWTKEANYLNVIPAFADGEGLNPLLKNYWMTIHPPTLFLGFASTVIPFAFAIAGLLKNNHKEWVKPAIPWAFFSVGILGIGILMGGAWAYEALSFGGFWAWDPVENASLVPWLIMVGAAHVLLIQRNRGGSIHTAYILTLLAFILILYSTFLTRSGILGDSSVHSFVDLGLSGQLLVYLLSFVVIAFGLYFFRFGSIKSESKEDHLSSREFWMFIGSLVLLLSGLQITISTSMPVWDALFGPEGWIPIADGKLAPPTDAIAHYNRWQLPFAIVITLLIAFGQLLNYRNTAGAIFRKRILFSIGLSIVFTTITVIRMNWENPIYILLMFVSFWAIMSNLDFWLRIGKRAKTITGSSVAHVGFGLIMLGTLISQGKQHIISQNDKFIAEDFDVNENLVLDRGDTLNMAGYRVQWFDEYREGENVYFPLRFWEPGASEVSFILEPFVQENETMGQVVEPSTKHYLDKDIYTHLTYYDPRDSTERYSEWQREVEVNATRGMEELLYRKYMMRIDSVIIYRIDTLDRQINGAKFGVQVEITTMNNEQFTAIPTYELTPQGEVKLDAEIEELGLRFRFEQPNAAAEGITLKIWERASEVEDFIIIKSIVFPYINLLWLGCITMGIGSFIAVYTRVRQK</sequence>
<dbReference type="GO" id="GO:0020037">
    <property type="term" value="F:heme binding"/>
    <property type="evidence" value="ECO:0007669"/>
    <property type="project" value="InterPro"/>
</dbReference>
<dbReference type="AlphaFoldDB" id="A0A6N6RJ16"/>
<feature type="transmembrane region" description="Helical" evidence="3">
    <location>
        <begin position="526"/>
        <end position="543"/>
    </location>
</feature>
<dbReference type="InterPro" id="IPR003567">
    <property type="entry name" value="Cyt_c_biogenesis"/>
</dbReference>
<dbReference type="GO" id="GO:0016020">
    <property type="term" value="C:membrane"/>
    <property type="evidence" value="ECO:0007669"/>
    <property type="project" value="InterPro"/>
</dbReference>
<keyword evidence="7" id="KW-1185">Reference proteome</keyword>
<dbReference type="PANTHER" id="PTHR43653:SF1">
    <property type="entry name" value="CYTOCHROME C-TYPE BIOGENESIS PROTEIN CCMF"/>
    <property type="match status" value="1"/>
</dbReference>
<dbReference type="Pfam" id="PF01578">
    <property type="entry name" value="Cytochrom_C_asm"/>
    <property type="match status" value="1"/>
</dbReference>
<evidence type="ECO:0000256" key="3">
    <source>
        <dbReference type="SAM" id="Phobius"/>
    </source>
</evidence>
<evidence type="ECO:0000256" key="2">
    <source>
        <dbReference type="ARBA" id="ARBA00022748"/>
    </source>
</evidence>
<feature type="transmembrane region" description="Helical" evidence="3">
    <location>
        <begin position="494"/>
        <end position="514"/>
    </location>
</feature>
<feature type="transmembrane region" description="Helical" evidence="3">
    <location>
        <begin position="130"/>
        <end position="150"/>
    </location>
</feature>
<evidence type="ECO:0000259" key="5">
    <source>
        <dbReference type="Pfam" id="PF16327"/>
    </source>
</evidence>
<dbReference type="InterPro" id="IPR032523">
    <property type="entry name" value="CcmF_C"/>
</dbReference>
<feature type="transmembrane region" description="Helical" evidence="3">
    <location>
        <begin position="383"/>
        <end position="401"/>
    </location>
</feature>
<protein>
    <submittedName>
        <fullName evidence="6">Cytochrome C biogenesis protein</fullName>
    </submittedName>
</protein>
<evidence type="ECO:0000313" key="6">
    <source>
        <dbReference type="EMBL" id="KAB2805451.1"/>
    </source>
</evidence>
<evidence type="ECO:0000259" key="4">
    <source>
        <dbReference type="Pfam" id="PF01578"/>
    </source>
</evidence>
<name>A0A6N6RJ16_9FLAO</name>
<feature type="transmembrane region" description="Helical" evidence="3">
    <location>
        <begin position="438"/>
        <end position="458"/>
    </location>
</feature>
<dbReference type="OrthoDB" id="9814290at2"/>
<dbReference type="GO" id="GO:0017004">
    <property type="term" value="P:cytochrome complex assembly"/>
    <property type="evidence" value="ECO:0007669"/>
    <property type="project" value="UniProtKB-KW"/>
</dbReference>
<dbReference type="RefSeq" id="WP_151668384.1">
    <property type="nucleotide sequence ID" value="NZ_WBVO01000014.1"/>
</dbReference>
<dbReference type="PANTHER" id="PTHR43653">
    <property type="entry name" value="CYTOCHROME C ASSEMBLY PROTEIN-RELATED"/>
    <property type="match status" value="1"/>
</dbReference>
<keyword evidence="3" id="KW-1133">Transmembrane helix</keyword>